<evidence type="ECO:0000256" key="6">
    <source>
        <dbReference type="SAM" id="Phobius"/>
    </source>
</evidence>
<dbReference type="GO" id="GO:0005886">
    <property type="term" value="C:plasma membrane"/>
    <property type="evidence" value="ECO:0007669"/>
    <property type="project" value="UniProtKB-SubCell"/>
</dbReference>
<evidence type="ECO:0000256" key="3">
    <source>
        <dbReference type="ARBA" id="ARBA00022692"/>
    </source>
</evidence>
<keyword evidence="8" id="KW-1185">Reference proteome</keyword>
<comment type="caution">
    <text evidence="7">The sequence shown here is derived from an EMBL/GenBank/DDBJ whole genome shotgun (WGS) entry which is preliminary data.</text>
</comment>
<dbReference type="PANTHER" id="PTHR30250">
    <property type="entry name" value="PST FAMILY PREDICTED COLANIC ACID TRANSPORTER"/>
    <property type="match status" value="1"/>
</dbReference>
<keyword evidence="5 6" id="KW-0472">Membrane</keyword>
<evidence type="ECO:0000313" key="8">
    <source>
        <dbReference type="Proteomes" id="UP000584824"/>
    </source>
</evidence>
<feature type="transmembrane region" description="Helical" evidence="6">
    <location>
        <begin position="111"/>
        <end position="134"/>
    </location>
</feature>
<feature type="transmembrane region" description="Helical" evidence="6">
    <location>
        <begin position="296"/>
        <end position="318"/>
    </location>
</feature>
<dbReference type="AlphaFoldDB" id="A0A7W6K417"/>
<feature type="transmembrane region" description="Helical" evidence="6">
    <location>
        <begin position="84"/>
        <end position="105"/>
    </location>
</feature>
<reference evidence="7 8" key="1">
    <citation type="submission" date="2020-08" db="EMBL/GenBank/DDBJ databases">
        <title>Genomic Encyclopedia of Type Strains, Phase IV (KMG-IV): sequencing the most valuable type-strain genomes for metagenomic binning, comparative biology and taxonomic classification.</title>
        <authorList>
            <person name="Goeker M."/>
        </authorList>
    </citation>
    <scope>NUCLEOTIDE SEQUENCE [LARGE SCALE GENOMIC DNA]</scope>
    <source>
        <strain evidence="7 8">DSM 26385</strain>
    </source>
</reference>
<sequence>MRILKVAKSMTNLGLRGFTLVFRFLLSFYIAKYLGFEATGIYGLAVGMITFTPALVGWGLNYFTSRDVVGKPPEEAGTLVKSRLLVTTASLALATGLGFIALSATDFHLSTIYALILVLLWLETYALDVHLPLIAQEMPIQANIIIFVRSALWAPFVIAAGILFPAARTIEWVFAGWILSYVPTVIVLLFCLRHWPLRTIARAGIRYDWIRMRLKRSWLIYFSDLCLVGISYADRYIVNFILGLALTGVYTFFWTLANALQTLIATAVVQVALPSLVKAHANGSPVEWQGAMRRHLIRTLAMAVILGVAVYAVCEILIRYMGMEALGEHRLVFVLMLFAAIVRSCSDLFSVGLTSLRKDNHYAGIIMGGVLFSVVLCYTLTSLLGLEGAGLASLVTAIAIATANGSYMVLMAGKIQPENAG</sequence>
<feature type="transmembrane region" description="Helical" evidence="6">
    <location>
        <begin position="362"/>
        <end position="384"/>
    </location>
</feature>
<dbReference type="Pfam" id="PF01943">
    <property type="entry name" value="Polysacc_synt"/>
    <property type="match status" value="1"/>
</dbReference>
<evidence type="ECO:0000256" key="4">
    <source>
        <dbReference type="ARBA" id="ARBA00022989"/>
    </source>
</evidence>
<evidence type="ECO:0000256" key="1">
    <source>
        <dbReference type="ARBA" id="ARBA00004651"/>
    </source>
</evidence>
<evidence type="ECO:0000313" key="7">
    <source>
        <dbReference type="EMBL" id="MBB4103846.1"/>
    </source>
</evidence>
<gene>
    <name evidence="7" type="ORF">GGQ66_002414</name>
</gene>
<feature type="transmembrane region" description="Helical" evidence="6">
    <location>
        <begin position="41"/>
        <end position="63"/>
    </location>
</feature>
<keyword evidence="2" id="KW-1003">Cell membrane</keyword>
<name>A0A7W6K417_9HYPH</name>
<dbReference type="Proteomes" id="UP000584824">
    <property type="component" value="Unassembled WGS sequence"/>
</dbReference>
<keyword evidence="3 6" id="KW-0812">Transmembrane</keyword>
<keyword evidence="4 6" id="KW-1133">Transmembrane helix</keyword>
<feature type="transmembrane region" description="Helical" evidence="6">
    <location>
        <begin position="390"/>
        <end position="410"/>
    </location>
</feature>
<evidence type="ECO:0000256" key="2">
    <source>
        <dbReference type="ARBA" id="ARBA00022475"/>
    </source>
</evidence>
<dbReference type="PANTHER" id="PTHR30250:SF11">
    <property type="entry name" value="O-ANTIGEN TRANSPORTER-RELATED"/>
    <property type="match status" value="1"/>
</dbReference>
<dbReference type="EMBL" id="JACIDU010000008">
    <property type="protein sequence ID" value="MBB4103846.1"/>
    <property type="molecule type" value="Genomic_DNA"/>
</dbReference>
<accession>A0A7W6K417</accession>
<feature type="transmembrane region" description="Helical" evidence="6">
    <location>
        <begin position="330"/>
        <end position="350"/>
    </location>
</feature>
<comment type="subcellular location">
    <subcellularLocation>
        <location evidence="1">Cell membrane</location>
        <topology evidence="1">Multi-pass membrane protein</topology>
    </subcellularLocation>
</comment>
<feature type="transmembrane region" description="Helical" evidence="6">
    <location>
        <begin position="172"/>
        <end position="192"/>
    </location>
</feature>
<dbReference type="InterPro" id="IPR002797">
    <property type="entry name" value="Polysacc_synth"/>
</dbReference>
<dbReference type="RefSeq" id="WP_183792743.1">
    <property type="nucleotide sequence ID" value="NZ_JACIDU010000008.1"/>
</dbReference>
<protein>
    <submittedName>
        <fullName evidence="7">O-antigen/teichoic acid export membrane protein</fullName>
    </submittedName>
</protein>
<organism evidence="7 8">
    <name type="scientific">Allorhizobium borbori</name>
    <dbReference type="NCBI Taxonomy" id="485907"/>
    <lineage>
        <taxon>Bacteria</taxon>
        <taxon>Pseudomonadati</taxon>
        <taxon>Pseudomonadota</taxon>
        <taxon>Alphaproteobacteria</taxon>
        <taxon>Hyphomicrobiales</taxon>
        <taxon>Rhizobiaceae</taxon>
        <taxon>Rhizobium/Agrobacterium group</taxon>
        <taxon>Allorhizobium</taxon>
    </lineage>
</organism>
<evidence type="ECO:0000256" key="5">
    <source>
        <dbReference type="ARBA" id="ARBA00023136"/>
    </source>
</evidence>
<proteinExistence type="predicted"/>
<feature type="transmembrane region" description="Helical" evidence="6">
    <location>
        <begin position="218"/>
        <end position="246"/>
    </location>
</feature>
<feature type="transmembrane region" description="Helical" evidence="6">
    <location>
        <begin position="12"/>
        <end position="35"/>
    </location>
</feature>
<dbReference type="InterPro" id="IPR050833">
    <property type="entry name" value="Poly_Biosynth_Transport"/>
</dbReference>
<feature type="transmembrane region" description="Helical" evidence="6">
    <location>
        <begin position="146"/>
        <end position="166"/>
    </location>
</feature>